<organism evidence="2 3">
    <name type="scientific">Dickeya fangzhongdai</name>
    <dbReference type="NCBI Taxonomy" id="1778540"/>
    <lineage>
        <taxon>Bacteria</taxon>
        <taxon>Pseudomonadati</taxon>
        <taxon>Pseudomonadota</taxon>
        <taxon>Gammaproteobacteria</taxon>
        <taxon>Enterobacterales</taxon>
        <taxon>Pectobacteriaceae</taxon>
        <taxon>Dickeya</taxon>
    </lineage>
</organism>
<sequence>MSLSVDNTGYSSSQTQINAPSAGASSNGDPVKIDPLTGKTIELPTSIKVSEETLARWRSATPLNETLSKETLSKEEQEKLTLAIRDLRNDVITRTSSGVSLNNLLFRDPITSSDGLTFSSWANNIKADSGISKEDLLTLVHDVLAYGFANQQSNITSAMQLSVKKAELTAIKDKYLDSSYQQQAEAAINSYVNQKISDEDTIGKALMEGEYRIGIEVGDTARAVWAQSQLQKYDAGTSDLQVKRQQIFTLASGGNVDGWFDSFSHYLKASSYGSDWEQQNINALQNQWQQFRQRLG</sequence>
<accession>A0A2K8QHH0</accession>
<protein>
    <submittedName>
        <fullName evidence="2">Uncharacterized protein</fullName>
    </submittedName>
</protein>
<name>A0A2K8QHH0_9GAMM</name>
<dbReference type="GeneID" id="66563223"/>
<evidence type="ECO:0000313" key="2">
    <source>
        <dbReference type="EMBL" id="ATZ92957.1"/>
    </source>
</evidence>
<dbReference type="AlphaFoldDB" id="A0A2K8QHH0"/>
<dbReference type="KEGG" id="dfn:CVE23_02565"/>
<dbReference type="Proteomes" id="UP000231901">
    <property type="component" value="Chromosome"/>
</dbReference>
<dbReference type="EMBL" id="CP025003">
    <property type="protein sequence ID" value="ATZ92957.1"/>
    <property type="molecule type" value="Genomic_DNA"/>
</dbReference>
<feature type="region of interest" description="Disordered" evidence="1">
    <location>
        <begin position="1"/>
        <end position="37"/>
    </location>
</feature>
<feature type="compositionally biased region" description="Polar residues" evidence="1">
    <location>
        <begin position="1"/>
        <end position="28"/>
    </location>
</feature>
<dbReference type="RefSeq" id="WP_100848811.1">
    <property type="nucleotide sequence ID" value="NZ_BMJF01000018.1"/>
</dbReference>
<reference evidence="3" key="1">
    <citation type="journal article" date="2018" name="Genome Announc.">
        <title>Complete genome sequence of a Dickeya fangzhongdai type strain causing bleeding canker of pear tree trunks.</title>
        <authorList>
            <person name="Zhao Y."/>
            <person name="Tian Y."/>
            <person name="Li X."/>
            <person name="Hu B."/>
        </authorList>
    </citation>
    <scope>NUCLEOTIDE SEQUENCE [LARGE SCALE GENOMIC DNA]</scope>
    <source>
        <strain evidence="3">DSM 101947</strain>
    </source>
</reference>
<evidence type="ECO:0000313" key="3">
    <source>
        <dbReference type="Proteomes" id="UP000231901"/>
    </source>
</evidence>
<gene>
    <name evidence="2" type="ORF">CVE23_02565</name>
</gene>
<proteinExistence type="predicted"/>
<keyword evidence="3" id="KW-1185">Reference proteome</keyword>
<evidence type="ECO:0000256" key="1">
    <source>
        <dbReference type="SAM" id="MobiDB-lite"/>
    </source>
</evidence>